<proteinExistence type="predicted"/>
<dbReference type="SUPFAM" id="SSF48452">
    <property type="entry name" value="TPR-like"/>
    <property type="match status" value="1"/>
</dbReference>
<evidence type="ECO:0000256" key="1">
    <source>
        <dbReference type="SAM" id="Phobius"/>
    </source>
</evidence>
<dbReference type="Gene3D" id="1.25.40.10">
    <property type="entry name" value="Tetratricopeptide repeat domain"/>
    <property type="match status" value="1"/>
</dbReference>
<evidence type="ECO:0008006" key="4">
    <source>
        <dbReference type="Google" id="ProtNLM"/>
    </source>
</evidence>
<keyword evidence="3" id="KW-1185">Reference proteome</keyword>
<reference evidence="3" key="1">
    <citation type="journal article" date="2019" name="Int. J. Syst. Evol. Microbiol.">
        <title>The Global Catalogue of Microorganisms (GCM) 10K type strain sequencing project: providing services to taxonomists for standard genome sequencing and annotation.</title>
        <authorList>
            <consortium name="The Broad Institute Genomics Platform"/>
            <consortium name="The Broad Institute Genome Sequencing Center for Infectious Disease"/>
            <person name="Wu L."/>
            <person name="Ma J."/>
        </authorList>
    </citation>
    <scope>NUCLEOTIDE SEQUENCE [LARGE SCALE GENOMIC DNA]</scope>
    <source>
        <strain evidence="3">CCUG 52537</strain>
    </source>
</reference>
<protein>
    <recommendedName>
        <fullName evidence="4">Tetratricopeptide repeat protein</fullName>
    </recommendedName>
</protein>
<gene>
    <name evidence="2" type="ORF">ACFQ00_03850</name>
</gene>
<dbReference type="Proteomes" id="UP001597124">
    <property type="component" value="Unassembled WGS sequence"/>
</dbReference>
<dbReference type="InterPro" id="IPR011990">
    <property type="entry name" value="TPR-like_helical_dom_sf"/>
</dbReference>
<comment type="caution">
    <text evidence="2">The sequence shown here is derived from an EMBL/GenBank/DDBJ whole genome shotgun (WGS) entry which is preliminary data.</text>
</comment>
<keyword evidence="1" id="KW-0472">Membrane</keyword>
<organism evidence="2 3">
    <name type="scientific">Sphingosinicella xenopeptidilytica</name>
    <dbReference type="NCBI Taxonomy" id="364098"/>
    <lineage>
        <taxon>Bacteria</taxon>
        <taxon>Pseudomonadati</taxon>
        <taxon>Pseudomonadota</taxon>
        <taxon>Alphaproteobacteria</taxon>
        <taxon>Sphingomonadales</taxon>
        <taxon>Sphingosinicellaceae</taxon>
        <taxon>Sphingosinicella</taxon>
    </lineage>
</organism>
<accession>A0ABW3C1F5</accession>
<name>A0ABW3C1F5_SPHXN</name>
<dbReference type="EMBL" id="JBHTIK010000002">
    <property type="protein sequence ID" value="MFD0847444.1"/>
    <property type="molecule type" value="Genomic_DNA"/>
</dbReference>
<keyword evidence="1" id="KW-1133">Transmembrane helix</keyword>
<keyword evidence="1" id="KW-0812">Transmembrane</keyword>
<sequence length="542" mass="59043">MHHDPIHPADVLRRKVDTELDAIESDPAFQRSPVMRRLLHFLVTETLAGRGDTLKSYAIAVEALGRESDFDPQTDSYPRVQVARLRKLLDAHYAQTAPVGGVQIRVPSGGYAVEFIGETPAPIVAKISEPKTEMRRYAVLAAIAAAALLAAFLLWRGNENAWHVRNFPTIYLAPATALDPAQPQRNAAVDLTASLGEGLDRFTAIDVVRKLSSGTDYRIDTTLRTVPGGTRINITLTSLDTGRVVWSRSGLREPIEGRLFDVDEVAATVSARLAQPSGVIHNDGDQRDIDINTPYGCWLALRSYWRMMPPEDEPAVRGCVAAWAAENPKSAMAHGARSWFMAQDALKLSGQERIDQLSAAHAEALKSVALQPNDPGAQYSVMRTALYLGLDRQARAAADRVVYYNGNNPEFMAGVGMFKVMMGDADGEAVLRKALSLHANPPQWVQSGLFFAAVARDDPDTALSAAEEFQSPAGPPLQHAMMAMALARGGRMGEAREAWNQVVAADPRYAEKPARIFDPLPLAPSVRERSIAWLRLVATSGA</sequence>
<feature type="transmembrane region" description="Helical" evidence="1">
    <location>
        <begin position="137"/>
        <end position="155"/>
    </location>
</feature>
<dbReference type="RefSeq" id="WP_381486461.1">
    <property type="nucleotide sequence ID" value="NZ_JBHTIK010000002.1"/>
</dbReference>
<evidence type="ECO:0000313" key="2">
    <source>
        <dbReference type="EMBL" id="MFD0847444.1"/>
    </source>
</evidence>
<evidence type="ECO:0000313" key="3">
    <source>
        <dbReference type="Proteomes" id="UP001597124"/>
    </source>
</evidence>